<protein>
    <submittedName>
        <fullName evidence="1">Uncharacterized protein</fullName>
    </submittedName>
</protein>
<comment type="caution">
    <text evidence="1">The sequence shown here is derived from an EMBL/GenBank/DDBJ whole genome shotgun (WGS) entry which is preliminary data.</text>
</comment>
<proteinExistence type="predicted"/>
<evidence type="ECO:0000313" key="2">
    <source>
        <dbReference type="Proteomes" id="UP001054252"/>
    </source>
</evidence>
<gene>
    <name evidence="1" type="ORF">SLEP1_g21011</name>
</gene>
<dbReference type="Proteomes" id="UP001054252">
    <property type="component" value="Unassembled WGS sequence"/>
</dbReference>
<name>A0AAV5JF83_9ROSI</name>
<sequence length="36" mass="4565">MRLKVDEFCFHKDRRMLEKFEIPYLSSFFPISFYPF</sequence>
<dbReference type="AlphaFoldDB" id="A0AAV5JF83"/>
<keyword evidence="2" id="KW-1185">Reference proteome</keyword>
<reference evidence="1 2" key="1">
    <citation type="journal article" date="2021" name="Commun. Biol.">
        <title>The genome of Shorea leprosula (Dipterocarpaceae) highlights the ecological relevance of drought in aseasonal tropical rainforests.</title>
        <authorList>
            <person name="Ng K.K.S."/>
            <person name="Kobayashi M.J."/>
            <person name="Fawcett J.A."/>
            <person name="Hatakeyama M."/>
            <person name="Paape T."/>
            <person name="Ng C.H."/>
            <person name="Ang C.C."/>
            <person name="Tnah L.H."/>
            <person name="Lee C.T."/>
            <person name="Nishiyama T."/>
            <person name="Sese J."/>
            <person name="O'Brien M.J."/>
            <person name="Copetti D."/>
            <person name="Mohd Noor M.I."/>
            <person name="Ong R.C."/>
            <person name="Putra M."/>
            <person name="Sireger I.Z."/>
            <person name="Indrioko S."/>
            <person name="Kosugi Y."/>
            <person name="Izuno A."/>
            <person name="Isagi Y."/>
            <person name="Lee S.L."/>
            <person name="Shimizu K.K."/>
        </authorList>
    </citation>
    <scope>NUCLEOTIDE SEQUENCE [LARGE SCALE GENOMIC DNA]</scope>
    <source>
        <strain evidence="1">214</strain>
    </source>
</reference>
<dbReference type="EMBL" id="BPVZ01000030">
    <property type="protein sequence ID" value="GKV09525.1"/>
    <property type="molecule type" value="Genomic_DNA"/>
</dbReference>
<organism evidence="1 2">
    <name type="scientific">Rubroshorea leprosula</name>
    <dbReference type="NCBI Taxonomy" id="152421"/>
    <lineage>
        <taxon>Eukaryota</taxon>
        <taxon>Viridiplantae</taxon>
        <taxon>Streptophyta</taxon>
        <taxon>Embryophyta</taxon>
        <taxon>Tracheophyta</taxon>
        <taxon>Spermatophyta</taxon>
        <taxon>Magnoliopsida</taxon>
        <taxon>eudicotyledons</taxon>
        <taxon>Gunneridae</taxon>
        <taxon>Pentapetalae</taxon>
        <taxon>rosids</taxon>
        <taxon>malvids</taxon>
        <taxon>Malvales</taxon>
        <taxon>Dipterocarpaceae</taxon>
        <taxon>Rubroshorea</taxon>
    </lineage>
</organism>
<accession>A0AAV5JF83</accession>
<evidence type="ECO:0000313" key="1">
    <source>
        <dbReference type="EMBL" id="GKV09525.1"/>
    </source>
</evidence>